<dbReference type="InterPro" id="IPR012296">
    <property type="entry name" value="Nuclease_put_TT1808"/>
</dbReference>
<dbReference type="OrthoDB" id="428347at2"/>
<accession>A0A2D2Q1A7</accession>
<feature type="domain" description="Putative restriction endonuclease" evidence="1">
    <location>
        <begin position="13"/>
        <end position="178"/>
    </location>
</feature>
<dbReference type="AlphaFoldDB" id="A0A2D2Q1A7"/>
<dbReference type="EMBL" id="CP018092">
    <property type="protein sequence ID" value="ATS18273.1"/>
    <property type="molecule type" value="Genomic_DNA"/>
</dbReference>
<protein>
    <recommendedName>
        <fullName evidence="1">Putative restriction endonuclease domain-containing protein</fullName>
    </recommendedName>
</protein>
<dbReference type="InterPro" id="IPR011335">
    <property type="entry name" value="Restrct_endonuc-II-like"/>
</dbReference>
<reference evidence="3" key="2">
    <citation type="journal article" date="2022" name="Front. Microbiol.">
        <title>Comparative Genomic Analysis Revealed Distinct Molecular Components and Organization of CO2-Concentrating Mechanism in Thermophilic Cyanobacteria.</title>
        <authorList>
            <person name="Tang J."/>
            <person name="Zhou H."/>
            <person name="Yao D."/>
            <person name="Riaz S."/>
            <person name="You D."/>
            <person name="Klepacz-Smolka A."/>
            <person name="Daroch M."/>
        </authorList>
    </citation>
    <scope>NUCLEOTIDE SEQUENCE [LARGE SCALE GENOMIC DNA]</scope>
    <source>
        <strain evidence="3">PCC 6715</strain>
    </source>
</reference>
<dbReference type="CDD" id="cd06260">
    <property type="entry name" value="DUF820-like"/>
    <property type="match status" value="1"/>
</dbReference>
<dbReference type="Proteomes" id="UP000231057">
    <property type="component" value="Chromosome"/>
</dbReference>
<reference evidence="2 3" key="1">
    <citation type="submission" date="2016-11" db="EMBL/GenBank/DDBJ databases">
        <title>Complete genome sequence of thermophilic cyanobacteria strain Synechococcus sp. PCC6715.</title>
        <authorList>
            <person name="Tang J."/>
            <person name="Daroch M."/>
            <person name="Liang Y."/>
            <person name="Jiang D."/>
            <person name="Shah M."/>
        </authorList>
    </citation>
    <scope>NUCLEOTIDE SEQUENCE [LARGE SCALE GENOMIC DNA]</scope>
    <source>
        <strain evidence="2 3">PCC 6715</strain>
    </source>
</reference>
<dbReference type="Gene3D" id="3.90.1570.10">
    <property type="entry name" value="tt1808, chain A"/>
    <property type="match status" value="1"/>
</dbReference>
<evidence type="ECO:0000259" key="1">
    <source>
        <dbReference type="Pfam" id="PF05685"/>
    </source>
</evidence>
<keyword evidence="3" id="KW-1185">Reference proteome</keyword>
<dbReference type="PANTHER" id="PTHR36558:SF1">
    <property type="entry name" value="RESTRICTION ENDONUCLEASE DOMAIN-CONTAINING PROTEIN-RELATED"/>
    <property type="match status" value="1"/>
</dbReference>
<evidence type="ECO:0000313" key="2">
    <source>
        <dbReference type="EMBL" id="ATS18273.1"/>
    </source>
</evidence>
<dbReference type="SUPFAM" id="SSF52980">
    <property type="entry name" value="Restriction endonuclease-like"/>
    <property type="match status" value="1"/>
</dbReference>
<sequence length="204" mass="23756">MIAVKTQDRYFTPEEYFAWEAQQLEKHELIDGRVHAMSGGTKNHSVIAINSLLLIRSHLRGSQCQVFNSDLKIRILHTANYTYPDLSVTCDDRDREHPLYITYPCLIVEVLLPSTEAYDRGKKFDRYRRNPNLIDYVLVSSDEMAIDIYHRKDTGEWVILSYREGDRVDLKSINLSLPIEQFYEEVVFESSTTEDENGSEKITL</sequence>
<dbReference type="KEGG" id="slw:BRW62_05350"/>
<proteinExistence type="predicted"/>
<dbReference type="InterPro" id="IPR008538">
    <property type="entry name" value="Uma2"/>
</dbReference>
<gene>
    <name evidence="2" type="ORF">BRW62_05350</name>
</gene>
<dbReference type="RefSeq" id="WP_099798617.1">
    <property type="nucleotide sequence ID" value="NZ_CP018092.1"/>
</dbReference>
<name>A0A2D2Q1A7_PARLV</name>
<organism evidence="2 3">
    <name type="scientific">Parathermosynechococcus lividus PCC 6715</name>
    <dbReference type="NCBI Taxonomy" id="1917166"/>
    <lineage>
        <taxon>Bacteria</taxon>
        <taxon>Bacillati</taxon>
        <taxon>Cyanobacteriota</taxon>
        <taxon>Cyanophyceae</taxon>
        <taxon>Acaryochloridales</taxon>
        <taxon>Thermosynechococcaceae</taxon>
        <taxon>Parathermosynechococcus</taxon>
    </lineage>
</organism>
<dbReference type="Pfam" id="PF05685">
    <property type="entry name" value="Uma2"/>
    <property type="match status" value="1"/>
</dbReference>
<dbReference type="PANTHER" id="PTHR36558">
    <property type="entry name" value="GLR1098 PROTEIN"/>
    <property type="match status" value="1"/>
</dbReference>
<evidence type="ECO:0000313" key="3">
    <source>
        <dbReference type="Proteomes" id="UP000231057"/>
    </source>
</evidence>